<evidence type="ECO:0000313" key="5">
    <source>
        <dbReference type="Proteomes" id="UP000001194"/>
    </source>
</evidence>
<dbReference type="InParanoid" id="B0CX58"/>
<accession>B0CX58</accession>
<feature type="compositionally biased region" description="Basic and acidic residues" evidence="1">
    <location>
        <begin position="242"/>
        <end position="257"/>
    </location>
</feature>
<keyword evidence="5" id="KW-1185">Reference proteome</keyword>
<gene>
    <name evidence="4" type="ORF">LACBIDRAFT_322683</name>
</gene>
<dbReference type="OrthoDB" id="2758521at2759"/>
<evidence type="ECO:0000313" key="4">
    <source>
        <dbReference type="EMBL" id="EDR13617.1"/>
    </source>
</evidence>
<dbReference type="Gene3D" id="2.60.120.260">
    <property type="entry name" value="Galactose-binding domain-like"/>
    <property type="match status" value="1"/>
</dbReference>
<dbReference type="RefSeq" id="XP_001876115.1">
    <property type="nucleotide sequence ID" value="XM_001876080.1"/>
</dbReference>
<reference evidence="4 5" key="1">
    <citation type="journal article" date="2008" name="Nature">
        <title>The genome of Laccaria bicolor provides insights into mycorrhizal symbiosis.</title>
        <authorList>
            <person name="Martin F."/>
            <person name="Aerts A."/>
            <person name="Ahren D."/>
            <person name="Brun A."/>
            <person name="Danchin E.G.J."/>
            <person name="Duchaussoy F."/>
            <person name="Gibon J."/>
            <person name="Kohler A."/>
            <person name="Lindquist E."/>
            <person name="Pereda V."/>
            <person name="Salamov A."/>
            <person name="Shapiro H.J."/>
            <person name="Wuyts J."/>
            <person name="Blaudez D."/>
            <person name="Buee M."/>
            <person name="Brokstein P."/>
            <person name="Canbaeck B."/>
            <person name="Cohen D."/>
            <person name="Courty P.E."/>
            <person name="Coutinho P.M."/>
            <person name="Delaruelle C."/>
            <person name="Detter J.C."/>
            <person name="Deveau A."/>
            <person name="DiFazio S."/>
            <person name="Duplessis S."/>
            <person name="Fraissinet-Tachet L."/>
            <person name="Lucic E."/>
            <person name="Frey-Klett P."/>
            <person name="Fourrey C."/>
            <person name="Feussner I."/>
            <person name="Gay G."/>
            <person name="Grimwood J."/>
            <person name="Hoegger P.J."/>
            <person name="Jain P."/>
            <person name="Kilaru S."/>
            <person name="Labbe J."/>
            <person name="Lin Y.C."/>
            <person name="Legue V."/>
            <person name="Le Tacon F."/>
            <person name="Marmeisse R."/>
            <person name="Melayah D."/>
            <person name="Montanini B."/>
            <person name="Muratet M."/>
            <person name="Nehls U."/>
            <person name="Niculita-Hirzel H."/>
            <person name="Oudot-Le Secq M.P."/>
            <person name="Peter M."/>
            <person name="Quesneville H."/>
            <person name="Rajashekar B."/>
            <person name="Reich M."/>
            <person name="Rouhier N."/>
            <person name="Schmutz J."/>
            <person name="Yin T."/>
            <person name="Chalot M."/>
            <person name="Henrissat B."/>
            <person name="Kuees U."/>
            <person name="Lucas S."/>
            <person name="Van de Peer Y."/>
            <person name="Podila G.K."/>
            <person name="Polle A."/>
            <person name="Pukkila P.J."/>
            <person name="Richardson P.M."/>
            <person name="Rouze P."/>
            <person name="Sanders I.R."/>
            <person name="Stajich J.E."/>
            <person name="Tunlid A."/>
            <person name="Tuskan G."/>
            <person name="Grigoriev I.V."/>
        </authorList>
    </citation>
    <scope>NUCLEOTIDE SEQUENCE [LARGE SCALE GENOMIC DNA]</scope>
    <source>
        <strain evidence="5">S238N-H82 / ATCC MYA-4686</strain>
    </source>
</reference>
<keyword evidence="2" id="KW-0472">Membrane</keyword>
<dbReference type="AlphaFoldDB" id="B0CX58"/>
<evidence type="ECO:0000256" key="1">
    <source>
        <dbReference type="SAM" id="MobiDB-lite"/>
    </source>
</evidence>
<protein>
    <submittedName>
        <fullName evidence="4">Predicted protein</fullName>
    </submittedName>
</protein>
<keyword evidence="3" id="KW-0732">Signal</keyword>
<feature type="region of interest" description="Disordered" evidence="1">
    <location>
        <begin position="241"/>
        <end position="260"/>
    </location>
</feature>
<feature type="region of interest" description="Disordered" evidence="1">
    <location>
        <begin position="274"/>
        <end position="322"/>
    </location>
</feature>
<sequence>MSQDLRVLRRRLVVAALIISLINCNHHTASAILVNRTIDDQFGDPITGTYPTYSPAEDWQPGANCSDCSVRPDVTRAFDGTWHDSTYYPGDSPRTVTVTFTGNAVYAFFITPPVLNASLTTATYLNFTLDNELSERPFNFIPYGSDTYTYNQTVYSKTNLSNSQHTLVMSTGGSQAGLLLFDYVIYTVDTSNTTTSSESSGGSSKTKSPNIGAVVGGVVGGVALLVALALLTFFYRRKTTKRHSEVDPPTREHREEGQFPADLVIPYAVDDSDIQPTTTTYSHSKSSRPSQHPTIFSALSSDPPTSPSNTALSHSTKALAEARQGDINRRMEAVEQQIRTQAPRSGGGEEEDWRTTAQHLRAEIGRLEVALQSQWAQGHSSRTFSPYFNLVLPISFMIMLDFSTKRFDLYSIRSWYRPEKFTRQWPPSYLGILTPTRGSHWDLKPT</sequence>
<dbReference type="Gene3D" id="1.20.5.510">
    <property type="entry name" value="Single helix bin"/>
    <property type="match status" value="1"/>
</dbReference>
<dbReference type="HOGENOM" id="CLU_033259_0_0_1"/>
<dbReference type="KEGG" id="lbc:LACBIDRAFT_322683"/>
<keyword evidence="2" id="KW-1133">Transmembrane helix</keyword>
<feature type="signal peptide" evidence="3">
    <location>
        <begin position="1"/>
        <end position="31"/>
    </location>
</feature>
<dbReference type="GeneID" id="6071608"/>
<keyword evidence="2" id="KW-0812">Transmembrane</keyword>
<proteinExistence type="predicted"/>
<dbReference type="EMBL" id="DS547093">
    <property type="protein sequence ID" value="EDR13617.1"/>
    <property type="molecule type" value="Genomic_DNA"/>
</dbReference>
<feature type="compositionally biased region" description="Polar residues" evidence="1">
    <location>
        <begin position="274"/>
        <end position="316"/>
    </location>
</feature>
<evidence type="ECO:0000256" key="3">
    <source>
        <dbReference type="SAM" id="SignalP"/>
    </source>
</evidence>
<organism evidence="5">
    <name type="scientific">Laccaria bicolor (strain S238N-H82 / ATCC MYA-4686)</name>
    <name type="common">Bicoloured deceiver</name>
    <name type="synonym">Laccaria laccata var. bicolor</name>
    <dbReference type="NCBI Taxonomy" id="486041"/>
    <lineage>
        <taxon>Eukaryota</taxon>
        <taxon>Fungi</taxon>
        <taxon>Dikarya</taxon>
        <taxon>Basidiomycota</taxon>
        <taxon>Agaricomycotina</taxon>
        <taxon>Agaricomycetes</taxon>
        <taxon>Agaricomycetidae</taxon>
        <taxon>Agaricales</taxon>
        <taxon>Agaricineae</taxon>
        <taxon>Hydnangiaceae</taxon>
        <taxon>Laccaria</taxon>
    </lineage>
</organism>
<feature type="chain" id="PRO_5002746962" evidence="3">
    <location>
        <begin position="32"/>
        <end position="446"/>
    </location>
</feature>
<evidence type="ECO:0000256" key="2">
    <source>
        <dbReference type="SAM" id="Phobius"/>
    </source>
</evidence>
<name>B0CX58_LACBS</name>
<dbReference type="Proteomes" id="UP000001194">
    <property type="component" value="Unassembled WGS sequence"/>
</dbReference>
<feature type="transmembrane region" description="Helical" evidence="2">
    <location>
        <begin position="211"/>
        <end position="235"/>
    </location>
</feature>